<dbReference type="InterPro" id="IPR050834">
    <property type="entry name" value="Glycosyltransf_2"/>
</dbReference>
<dbReference type="Pfam" id="PF00535">
    <property type="entry name" value="Glycos_transf_2"/>
    <property type="match status" value="1"/>
</dbReference>
<dbReference type="PANTHER" id="PTHR43685">
    <property type="entry name" value="GLYCOSYLTRANSFERASE"/>
    <property type="match status" value="1"/>
</dbReference>
<dbReference type="AlphaFoldDB" id="A0A9D1VLL5"/>
<accession>A0A9D1VLL5</accession>
<dbReference type="PANTHER" id="PTHR43685:SF2">
    <property type="entry name" value="GLYCOSYLTRANSFERASE 2-LIKE DOMAIN-CONTAINING PROTEIN"/>
    <property type="match status" value="1"/>
</dbReference>
<protein>
    <submittedName>
        <fullName evidence="2">Glycosyltransferase</fullName>
    </submittedName>
</protein>
<dbReference type="EMBL" id="DXFG01000084">
    <property type="protein sequence ID" value="HIX37108.1"/>
    <property type="molecule type" value="Genomic_DNA"/>
</dbReference>
<gene>
    <name evidence="2" type="ORF">H9738_04460</name>
</gene>
<reference evidence="2" key="1">
    <citation type="journal article" date="2021" name="PeerJ">
        <title>Extensive microbial diversity within the chicken gut microbiome revealed by metagenomics and culture.</title>
        <authorList>
            <person name="Gilroy R."/>
            <person name="Ravi A."/>
            <person name="Getino M."/>
            <person name="Pursley I."/>
            <person name="Horton D.L."/>
            <person name="Alikhan N.F."/>
            <person name="Baker D."/>
            <person name="Gharbi K."/>
            <person name="Hall N."/>
            <person name="Watson M."/>
            <person name="Adriaenssens E.M."/>
            <person name="Foster-Nyarko E."/>
            <person name="Jarju S."/>
            <person name="Secka A."/>
            <person name="Antonio M."/>
            <person name="Oren A."/>
            <person name="Chaudhuri R.R."/>
            <person name="La Ragione R."/>
            <person name="Hildebrand F."/>
            <person name="Pallen M.J."/>
        </authorList>
    </citation>
    <scope>NUCLEOTIDE SEQUENCE</scope>
    <source>
        <strain evidence="2">ChiHjej12B11-1927</strain>
    </source>
</reference>
<dbReference type="InterPro" id="IPR001173">
    <property type="entry name" value="Glyco_trans_2-like"/>
</dbReference>
<sequence>MERPFFTVVMPAYGVEKYLKKAVDSIRNQTFEDWELIIVEDGSPDRTGELADRLAGKDSRIQAVHHEKNKGLSEARNTGIRHAKGKYIWFMDPDDSVEKSLLQDVWKAQQENPARLTVFGHVEEYYEKDGSFSYAHPVKPHGRLCQNRDQVREEILPLEQETLYGYAWNKVYDLDYIRDKKLEYETVRLIEDIVFNIQYCMDIDTMNLLEITPYHYAKRMEGSLTTKFVPDYYPLHRRRISMLYEQQKYWGKDTRKVCSVLGGLYGRYILSALERNCDKRAKMSHTERKVFCREVFADPLFQKLLPPAEARDSRALKLALACMKARSVFLCLAFGRAVHLVRGSLPMLYSKVKSER</sequence>
<proteinExistence type="predicted"/>
<evidence type="ECO:0000313" key="3">
    <source>
        <dbReference type="Proteomes" id="UP000824230"/>
    </source>
</evidence>
<dbReference type="CDD" id="cd00761">
    <property type="entry name" value="Glyco_tranf_GTA_type"/>
    <property type="match status" value="1"/>
</dbReference>
<dbReference type="SUPFAM" id="SSF53448">
    <property type="entry name" value="Nucleotide-diphospho-sugar transferases"/>
    <property type="match status" value="1"/>
</dbReference>
<dbReference type="InterPro" id="IPR029044">
    <property type="entry name" value="Nucleotide-diphossugar_trans"/>
</dbReference>
<dbReference type="Proteomes" id="UP000824230">
    <property type="component" value="Unassembled WGS sequence"/>
</dbReference>
<dbReference type="Gene3D" id="3.90.550.10">
    <property type="entry name" value="Spore Coat Polysaccharide Biosynthesis Protein SpsA, Chain A"/>
    <property type="match status" value="1"/>
</dbReference>
<feature type="domain" description="Glycosyltransferase 2-like" evidence="1">
    <location>
        <begin position="7"/>
        <end position="130"/>
    </location>
</feature>
<name>A0A9D1VLL5_9FIRM</name>
<evidence type="ECO:0000313" key="2">
    <source>
        <dbReference type="EMBL" id="HIX37108.1"/>
    </source>
</evidence>
<reference evidence="2" key="2">
    <citation type="submission" date="2021-04" db="EMBL/GenBank/DDBJ databases">
        <authorList>
            <person name="Gilroy R."/>
        </authorList>
    </citation>
    <scope>NUCLEOTIDE SEQUENCE</scope>
    <source>
        <strain evidence="2">ChiHjej12B11-1927</strain>
    </source>
</reference>
<organism evidence="2 3">
    <name type="scientific">Candidatus Blautia pullistercoris</name>
    <dbReference type="NCBI Taxonomy" id="2838499"/>
    <lineage>
        <taxon>Bacteria</taxon>
        <taxon>Bacillati</taxon>
        <taxon>Bacillota</taxon>
        <taxon>Clostridia</taxon>
        <taxon>Lachnospirales</taxon>
        <taxon>Lachnospiraceae</taxon>
        <taxon>Blautia</taxon>
    </lineage>
</organism>
<comment type="caution">
    <text evidence="2">The sequence shown here is derived from an EMBL/GenBank/DDBJ whole genome shotgun (WGS) entry which is preliminary data.</text>
</comment>
<evidence type="ECO:0000259" key="1">
    <source>
        <dbReference type="Pfam" id="PF00535"/>
    </source>
</evidence>